<gene>
    <name evidence="2" type="ORF">CKAH01_14510</name>
</gene>
<organism evidence="2 3">
    <name type="scientific">Colletotrichum kahawae</name>
    <name type="common">Coffee berry disease fungus</name>
    <dbReference type="NCBI Taxonomy" id="34407"/>
    <lineage>
        <taxon>Eukaryota</taxon>
        <taxon>Fungi</taxon>
        <taxon>Dikarya</taxon>
        <taxon>Ascomycota</taxon>
        <taxon>Pezizomycotina</taxon>
        <taxon>Sordariomycetes</taxon>
        <taxon>Hypocreomycetidae</taxon>
        <taxon>Glomerellales</taxon>
        <taxon>Glomerellaceae</taxon>
        <taxon>Colletotrichum</taxon>
        <taxon>Colletotrichum gloeosporioides species complex</taxon>
    </lineage>
</organism>
<reference evidence="2" key="1">
    <citation type="submission" date="2023-02" db="EMBL/GenBank/DDBJ databases">
        <title>Colletotrichum kahawae CIFC_Que2 genome sequencing and assembly.</title>
        <authorList>
            <person name="Baroncelli R."/>
        </authorList>
    </citation>
    <scope>NUCLEOTIDE SEQUENCE</scope>
    <source>
        <strain evidence="2">CIFC_Que2</strain>
    </source>
</reference>
<keyword evidence="3" id="KW-1185">Reference proteome</keyword>
<comment type="caution">
    <text evidence="2">The sequence shown here is derived from an EMBL/GenBank/DDBJ whole genome shotgun (WGS) entry which is preliminary data.</text>
</comment>
<name>A0AAD9YNJ2_COLKA</name>
<accession>A0AAD9YNJ2</accession>
<evidence type="ECO:0000256" key="1">
    <source>
        <dbReference type="SAM" id="MobiDB-lite"/>
    </source>
</evidence>
<evidence type="ECO:0000313" key="2">
    <source>
        <dbReference type="EMBL" id="KAK2771022.1"/>
    </source>
</evidence>
<protein>
    <submittedName>
        <fullName evidence="2">Uncharacterized protein</fullName>
    </submittedName>
</protein>
<sequence>MVPGLSAAGVWVCRYPAIMPTSASQHDDNDSADKLGNPLPREFPRERRIAALLQKETKPLALLSGRGEVLRAD</sequence>
<dbReference type="AlphaFoldDB" id="A0AAD9YNJ2"/>
<dbReference type="EMBL" id="VYYT01000087">
    <property type="protein sequence ID" value="KAK2771022.1"/>
    <property type="molecule type" value="Genomic_DNA"/>
</dbReference>
<feature type="region of interest" description="Disordered" evidence="1">
    <location>
        <begin position="21"/>
        <end position="41"/>
    </location>
</feature>
<evidence type="ECO:0000313" key="3">
    <source>
        <dbReference type="Proteomes" id="UP001281614"/>
    </source>
</evidence>
<dbReference type="Proteomes" id="UP001281614">
    <property type="component" value="Unassembled WGS sequence"/>
</dbReference>
<proteinExistence type="predicted"/>